<name>A0ABD1E5I8_HYPHA</name>
<sequence length="708" mass="82429">MSFVKVYARVRDDQLYKNQEYWTISSASNGTKSLIFRKCMENCGPKSFRFLNVFNRNNDQKEIFEIVAKPVVKSVLQGFNGTIFAYGQTGSGKTYTMTGSTRKYEERGLIPRSLQDIFSSIEKLQDKPIIYISYMEIYNEVCYDLLSPREPKVARNLEELPRVWIQENKDGTPQTKNLSVLPVNTEEEAMRLFFLGDTNRVIAETPLNEYSSRSHCIFTIYVRLSCRFSKLNLVDLAGSERVCKRNISGNVLQEAKHINLSLHFLQQVILALSDSKRNHIPYRNSLMTFVLKDSLGGNCYTVMMATVSGSKNNLLESISTCKFAQRVAMIKLDPVVNEILDPQKEIELLKREIQDLRQELGKTQNVIENDIKDEPFSTKEKQNIEKKLESYLNKGDDAIFKTRITLEGFHFCLETIKRKFNALVLKKELITRGEDQEFYHEKQQSHKQSDQYAKMLRTTYDKAKTLASTIEECQINIKYLREKLDLASKHNDKEKMCFLTKELENEQTLYKKSLIELKEIKNEALLLETGLKKINSVQNLNIQTHSSVQNGEQDHCKQCLYEMKMDMCSFKNNIQNSSFEKCPLRNPTVYNFDNDYYVSRNCQQDVFEIKCTNVNKQNICSCDFFPHSEIKLIPEKLYVPSTNENIKKPYDCNELGKYLDENTNHRYEIFLDSDTEEFKNFINTIKLTGDEEVDKGICDFYRNKLAFH</sequence>
<feature type="coiled-coil region" evidence="7">
    <location>
        <begin position="339"/>
        <end position="366"/>
    </location>
</feature>
<dbReference type="Proteomes" id="UP001566132">
    <property type="component" value="Unassembled WGS sequence"/>
</dbReference>
<dbReference type="PRINTS" id="PR00380">
    <property type="entry name" value="KINESINHEAVY"/>
</dbReference>
<dbReference type="PROSITE" id="PS00411">
    <property type="entry name" value="KINESIN_MOTOR_1"/>
    <property type="match status" value="1"/>
</dbReference>
<evidence type="ECO:0000313" key="9">
    <source>
        <dbReference type="EMBL" id="KAL1489954.1"/>
    </source>
</evidence>
<evidence type="ECO:0000256" key="7">
    <source>
        <dbReference type="SAM" id="Coils"/>
    </source>
</evidence>
<evidence type="ECO:0000313" key="10">
    <source>
        <dbReference type="Proteomes" id="UP001566132"/>
    </source>
</evidence>
<comment type="subcellular location">
    <subcellularLocation>
        <location evidence="1">Cytoplasm</location>
        <location evidence="1">Cytoskeleton</location>
    </subcellularLocation>
</comment>
<comment type="caution">
    <text evidence="9">The sequence shown here is derived from an EMBL/GenBank/DDBJ whole genome shotgun (WGS) entry which is preliminary data.</text>
</comment>
<evidence type="ECO:0000256" key="3">
    <source>
        <dbReference type="ARBA" id="ARBA00022840"/>
    </source>
</evidence>
<evidence type="ECO:0000256" key="1">
    <source>
        <dbReference type="ARBA" id="ARBA00004245"/>
    </source>
</evidence>
<dbReference type="InterPro" id="IPR036961">
    <property type="entry name" value="Kinesin_motor_dom_sf"/>
</dbReference>
<evidence type="ECO:0000259" key="8">
    <source>
        <dbReference type="PROSITE" id="PS50067"/>
    </source>
</evidence>
<dbReference type="PROSITE" id="PS50067">
    <property type="entry name" value="KINESIN_MOTOR_2"/>
    <property type="match status" value="1"/>
</dbReference>
<keyword evidence="4" id="KW-0963">Cytoplasm</keyword>
<dbReference type="SUPFAM" id="SSF52540">
    <property type="entry name" value="P-loop containing nucleoside triphosphate hydrolases"/>
    <property type="match status" value="1"/>
</dbReference>
<dbReference type="PANTHER" id="PTHR47968">
    <property type="entry name" value="CENTROMERE PROTEIN E"/>
    <property type="match status" value="1"/>
</dbReference>
<dbReference type="InterPro" id="IPR019821">
    <property type="entry name" value="Kinesin_motor_CS"/>
</dbReference>
<dbReference type="GO" id="GO:0003774">
    <property type="term" value="F:cytoskeletal motor activity"/>
    <property type="evidence" value="ECO:0007669"/>
    <property type="project" value="UniProtKB-UniRule"/>
</dbReference>
<keyword evidence="2 5" id="KW-0547">Nucleotide-binding</keyword>
<dbReference type="Gene3D" id="3.40.850.10">
    <property type="entry name" value="Kinesin motor domain"/>
    <property type="match status" value="1"/>
</dbReference>
<dbReference type="SMART" id="SM00129">
    <property type="entry name" value="KISc"/>
    <property type="match status" value="1"/>
</dbReference>
<accession>A0ABD1E5I8</accession>
<evidence type="ECO:0000256" key="5">
    <source>
        <dbReference type="PROSITE-ProRule" id="PRU00283"/>
    </source>
</evidence>
<dbReference type="InterPro" id="IPR027417">
    <property type="entry name" value="P-loop_NTPase"/>
</dbReference>
<comment type="similarity">
    <text evidence="5 6">Belongs to the TRAFAC class myosin-kinesin ATPase superfamily. Kinesin family.</text>
</comment>
<feature type="binding site" evidence="5">
    <location>
        <begin position="87"/>
        <end position="94"/>
    </location>
    <ligand>
        <name>ATP</name>
        <dbReference type="ChEBI" id="CHEBI:30616"/>
    </ligand>
</feature>
<evidence type="ECO:0000256" key="6">
    <source>
        <dbReference type="RuleBase" id="RU000394"/>
    </source>
</evidence>
<feature type="domain" description="Kinesin motor" evidence="8">
    <location>
        <begin position="3"/>
        <end position="330"/>
    </location>
</feature>
<dbReference type="EMBL" id="JBDJPC010000011">
    <property type="protein sequence ID" value="KAL1489954.1"/>
    <property type="molecule type" value="Genomic_DNA"/>
</dbReference>
<dbReference type="GO" id="GO:0005524">
    <property type="term" value="F:ATP binding"/>
    <property type="evidence" value="ECO:0007669"/>
    <property type="project" value="UniProtKB-UniRule"/>
</dbReference>
<gene>
    <name evidence="9" type="ORF">ABEB36_013877</name>
</gene>
<keyword evidence="4" id="KW-0206">Cytoskeleton</keyword>
<dbReference type="AlphaFoldDB" id="A0ABD1E5I8"/>
<evidence type="ECO:0000256" key="4">
    <source>
        <dbReference type="ARBA" id="ARBA00023212"/>
    </source>
</evidence>
<keyword evidence="3 5" id="KW-0067">ATP-binding</keyword>
<dbReference type="InterPro" id="IPR001752">
    <property type="entry name" value="Kinesin_motor_dom"/>
</dbReference>
<protein>
    <recommendedName>
        <fullName evidence="6">Kinesin-like protein</fullName>
    </recommendedName>
</protein>
<keyword evidence="7" id="KW-0175">Coiled coil</keyword>
<dbReference type="InterPro" id="IPR027640">
    <property type="entry name" value="Kinesin-like_fam"/>
</dbReference>
<dbReference type="PANTHER" id="PTHR47968:SF67">
    <property type="entry name" value="KINESIN MOTOR DOMAIN-CONTAINING PROTEIN"/>
    <property type="match status" value="1"/>
</dbReference>
<dbReference type="Pfam" id="PF00225">
    <property type="entry name" value="Kinesin"/>
    <property type="match status" value="1"/>
</dbReference>
<evidence type="ECO:0000256" key="2">
    <source>
        <dbReference type="ARBA" id="ARBA00022741"/>
    </source>
</evidence>
<organism evidence="9 10">
    <name type="scientific">Hypothenemus hampei</name>
    <name type="common">Coffee berry borer</name>
    <dbReference type="NCBI Taxonomy" id="57062"/>
    <lineage>
        <taxon>Eukaryota</taxon>
        <taxon>Metazoa</taxon>
        <taxon>Ecdysozoa</taxon>
        <taxon>Arthropoda</taxon>
        <taxon>Hexapoda</taxon>
        <taxon>Insecta</taxon>
        <taxon>Pterygota</taxon>
        <taxon>Neoptera</taxon>
        <taxon>Endopterygota</taxon>
        <taxon>Coleoptera</taxon>
        <taxon>Polyphaga</taxon>
        <taxon>Cucujiformia</taxon>
        <taxon>Curculionidae</taxon>
        <taxon>Scolytinae</taxon>
        <taxon>Hypothenemus</taxon>
    </lineage>
</organism>
<reference evidence="9 10" key="1">
    <citation type="submission" date="2024-05" db="EMBL/GenBank/DDBJ databases">
        <title>Genetic variation in Jamaican populations of the coffee berry borer (Hypothenemus hampei).</title>
        <authorList>
            <person name="Errbii M."/>
            <person name="Myrie A."/>
        </authorList>
    </citation>
    <scope>NUCLEOTIDE SEQUENCE [LARGE SCALE GENOMIC DNA]</scope>
    <source>
        <strain evidence="9">JA-Hopewell-2020-01-JO</strain>
        <tissue evidence="9">Whole body</tissue>
    </source>
</reference>
<proteinExistence type="inferred from homology"/>
<keyword evidence="10" id="KW-1185">Reference proteome</keyword>
<keyword evidence="6" id="KW-0493">Microtubule</keyword>
<dbReference type="GO" id="GO:0005874">
    <property type="term" value="C:microtubule"/>
    <property type="evidence" value="ECO:0007669"/>
    <property type="project" value="UniProtKB-KW"/>
</dbReference>
<keyword evidence="5 6" id="KW-0505">Motor protein</keyword>